<dbReference type="Pfam" id="PF24102">
    <property type="entry name" value="FLAD1_M"/>
    <property type="match status" value="1"/>
</dbReference>
<dbReference type="CDD" id="cd23948">
    <property type="entry name" value="FAD_synthase"/>
    <property type="match status" value="1"/>
</dbReference>
<gene>
    <name evidence="15" type="ORF">WJX73_002147</name>
</gene>
<evidence type="ECO:0000256" key="4">
    <source>
        <dbReference type="ARBA" id="ARBA00022643"/>
    </source>
</evidence>
<protein>
    <recommendedName>
        <fullName evidence="2">FAD synthase</fullName>
        <ecNumber evidence="2">2.7.7.2</ecNumber>
    </recommendedName>
    <alternativeName>
        <fullName evidence="10">FAD pyrophosphorylase</fullName>
    </alternativeName>
    <alternativeName>
        <fullName evidence="11">FMN adenylyltransferase</fullName>
    </alternativeName>
</protein>
<dbReference type="GO" id="GO:0003919">
    <property type="term" value="F:FMN adenylyltransferase activity"/>
    <property type="evidence" value="ECO:0007669"/>
    <property type="project" value="UniProtKB-EC"/>
</dbReference>
<keyword evidence="4" id="KW-0288">FMN</keyword>
<feature type="region of interest" description="Disordered" evidence="13">
    <location>
        <begin position="497"/>
        <end position="529"/>
    </location>
</feature>
<keyword evidence="6" id="KW-0548">Nucleotidyltransferase</keyword>
<dbReference type="EMBL" id="JALJOQ010000003">
    <property type="protein sequence ID" value="KAK9813658.1"/>
    <property type="molecule type" value="Genomic_DNA"/>
</dbReference>
<proteinExistence type="predicted"/>
<dbReference type="AlphaFoldDB" id="A0AAW1PYF7"/>
<dbReference type="InterPro" id="IPR014729">
    <property type="entry name" value="Rossmann-like_a/b/a_fold"/>
</dbReference>
<dbReference type="Pfam" id="PF01507">
    <property type="entry name" value="PAPS_reduct"/>
    <property type="match status" value="1"/>
</dbReference>
<dbReference type="Pfam" id="PF00994">
    <property type="entry name" value="MoCF_biosynth"/>
    <property type="match status" value="1"/>
</dbReference>
<keyword evidence="16" id="KW-1185">Reference proteome</keyword>
<dbReference type="Gene3D" id="3.40.980.10">
    <property type="entry name" value="MoaB/Mog-like domain"/>
    <property type="match status" value="1"/>
</dbReference>
<feature type="domain" description="MoaB/Mog" evidence="14">
    <location>
        <begin position="251"/>
        <end position="415"/>
    </location>
</feature>
<evidence type="ECO:0000256" key="9">
    <source>
        <dbReference type="ARBA" id="ARBA00022840"/>
    </source>
</evidence>
<evidence type="ECO:0000256" key="13">
    <source>
        <dbReference type="SAM" id="MobiDB-lite"/>
    </source>
</evidence>
<evidence type="ECO:0000256" key="8">
    <source>
        <dbReference type="ARBA" id="ARBA00022827"/>
    </source>
</evidence>
<sequence length="529" mass="57565">MDVIDAVATSPDTSFKESFNAALECLIRTLDLYGPDGVAISFNGGKDSTVILHILRAAIQVYFSRQKSSAPEKGIGSVRSFVFERSEDFDDIRHFVQDMDRQHHLQLETLRGDFKPGLETFLHKSKIKAIILGTRRGDPNAEGQDMFCPSSRGYPPFMRVNPVLSWSYSEVWTFLRTTGVPYCRLYDQGFTSVGSITNTFPNSALKKEDGTFAAAHLLADSRLERAGRASRDIDIGGQPVSSSASLTRTAAIIIVGDEILNGKVGDTNTRFLCQELHAIGWHVAKVVVVPDERAVISAEVHAVSGTAEVVITSGGLGPTPDDVTMPAVADALNLPLTRNRALEERLRKRFGEEITAAHLKMAETPAGEVEAIDYTLSDGQPSPFPLIRCRNIYVLPGIPELLRSKWKVVRQCLLQDGKLSPFHDIVLRLTLADETSIAPALNNVAASFSGSVSVGSYPVSEESDGARILLALQGKDLQQLNSAAAALKEALPPSCVVAEEHDPPRLSHRQQSPGSARQSLDIRADRQAT</sequence>
<dbReference type="Proteomes" id="UP001465755">
    <property type="component" value="Unassembled WGS sequence"/>
</dbReference>
<evidence type="ECO:0000313" key="15">
    <source>
        <dbReference type="EMBL" id="KAK9813658.1"/>
    </source>
</evidence>
<keyword evidence="9" id="KW-0067">ATP-binding</keyword>
<keyword evidence="5" id="KW-0808">Transferase</keyword>
<accession>A0AAW1PYF7</accession>
<evidence type="ECO:0000256" key="3">
    <source>
        <dbReference type="ARBA" id="ARBA00022630"/>
    </source>
</evidence>
<dbReference type="PANTHER" id="PTHR23293:SF9">
    <property type="entry name" value="FAD SYNTHASE"/>
    <property type="match status" value="1"/>
</dbReference>
<evidence type="ECO:0000256" key="12">
    <source>
        <dbReference type="ARBA" id="ARBA00049494"/>
    </source>
</evidence>
<evidence type="ECO:0000259" key="14">
    <source>
        <dbReference type="SMART" id="SM00852"/>
    </source>
</evidence>
<evidence type="ECO:0000256" key="5">
    <source>
        <dbReference type="ARBA" id="ARBA00022679"/>
    </source>
</evidence>
<keyword evidence="7" id="KW-0547">Nucleotide-binding</keyword>
<keyword evidence="8" id="KW-0274">FAD</keyword>
<evidence type="ECO:0000256" key="7">
    <source>
        <dbReference type="ARBA" id="ARBA00022741"/>
    </source>
</evidence>
<evidence type="ECO:0000256" key="10">
    <source>
        <dbReference type="ARBA" id="ARBA00031145"/>
    </source>
</evidence>
<dbReference type="SMART" id="SM00852">
    <property type="entry name" value="MoCF_biosynth"/>
    <property type="match status" value="1"/>
</dbReference>
<dbReference type="EC" id="2.7.7.2" evidence="2"/>
<dbReference type="InterPro" id="IPR056596">
    <property type="entry name" value="FLAD1_M"/>
</dbReference>
<name>A0AAW1PYF7_9CHLO</name>
<keyword evidence="3" id="KW-0285">Flavoprotein</keyword>
<dbReference type="InterPro" id="IPR002500">
    <property type="entry name" value="PAPS_reduct_dom"/>
</dbReference>
<dbReference type="Gene3D" id="3.40.50.620">
    <property type="entry name" value="HUPs"/>
    <property type="match status" value="1"/>
</dbReference>
<evidence type="ECO:0000313" key="16">
    <source>
        <dbReference type="Proteomes" id="UP001465755"/>
    </source>
</evidence>
<evidence type="ECO:0000256" key="1">
    <source>
        <dbReference type="ARBA" id="ARBA00004726"/>
    </source>
</evidence>
<dbReference type="SUPFAM" id="SSF52402">
    <property type="entry name" value="Adenine nucleotide alpha hydrolases-like"/>
    <property type="match status" value="1"/>
</dbReference>
<comment type="caution">
    <text evidence="15">The sequence shown here is derived from an EMBL/GenBank/DDBJ whole genome shotgun (WGS) entry which is preliminary data.</text>
</comment>
<evidence type="ECO:0000256" key="2">
    <source>
        <dbReference type="ARBA" id="ARBA00012393"/>
    </source>
</evidence>
<dbReference type="GO" id="GO:0006747">
    <property type="term" value="P:FAD biosynthetic process"/>
    <property type="evidence" value="ECO:0007669"/>
    <property type="project" value="TreeGrafter"/>
</dbReference>
<dbReference type="CDD" id="cd00885">
    <property type="entry name" value="cinA"/>
    <property type="match status" value="1"/>
</dbReference>
<feature type="compositionally biased region" description="Polar residues" evidence="13">
    <location>
        <begin position="509"/>
        <end position="518"/>
    </location>
</feature>
<organism evidence="15 16">
    <name type="scientific">Symbiochloris irregularis</name>
    <dbReference type="NCBI Taxonomy" id="706552"/>
    <lineage>
        <taxon>Eukaryota</taxon>
        <taxon>Viridiplantae</taxon>
        <taxon>Chlorophyta</taxon>
        <taxon>core chlorophytes</taxon>
        <taxon>Trebouxiophyceae</taxon>
        <taxon>Trebouxiales</taxon>
        <taxon>Trebouxiaceae</taxon>
        <taxon>Symbiochloris</taxon>
    </lineage>
</organism>
<evidence type="ECO:0000256" key="6">
    <source>
        <dbReference type="ARBA" id="ARBA00022695"/>
    </source>
</evidence>
<dbReference type="PANTHER" id="PTHR23293">
    <property type="entry name" value="FAD SYNTHETASE-RELATED FMN ADENYLYLTRANSFERASE"/>
    <property type="match status" value="1"/>
</dbReference>
<evidence type="ECO:0000256" key="11">
    <source>
        <dbReference type="ARBA" id="ARBA00031871"/>
    </source>
</evidence>
<dbReference type="InterPro" id="IPR036425">
    <property type="entry name" value="MoaB/Mog-like_dom_sf"/>
</dbReference>
<dbReference type="SUPFAM" id="SSF53218">
    <property type="entry name" value="Molybdenum cofactor biosynthesis proteins"/>
    <property type="match status" value="1"/>
</dbReference>
<dbReference type="InterPro" id="IPR001453">
    <property type="entry name" value="MoaB/Mog_dom"/>
</dbReference>
<comment type="pathway">
    <text evidence="1">Cofactor biosynthesis; FAD biosynthesis; FAD from FMN: step 1/1.</text>
</comment>
<dbReference type="GO" id="GO:0005524">
    <property type="term" value="F:ATP binding"/>
    <property type="evidence" value="ECO:0007669"/>
    <property type="project" value="UniProtKB-KW"/>
</dbReference>
<comment type="catalytic activity">
    <reaction evidence="12">
        <text>FMN + ATP + H(+) = FAD + diphosphate</text>
        <dbReference type="Rhea" id="RHEA:17237"/>
        <dbReference type="ChEBI" id="CHEBI:15378"/>
        <dbReference type="ChEBI" id="CHEBI:30616"/>
        <dbReference type="ChEBI" id="CHEBI:33019"/>
        <dbReference type="ChEBI" id="CHEBI:57692"/>
        <dbReference type="ChEBI" id="CHEBI:58210"/>
        <dbReference type="EC" id="2.7.7.2"/>
    </reaction>
</comment>
<reference evidence="15 16" key="1">
    <citation type="journal article" date="2024" name="Nat. Commun.">
        <title>Phylogenomics reveals the evolutionary origins of lichenization in chlorophyte algae.</title>
        <authorList>
            <person name="Puginier C."/>
            <person name="Libourel C."/>
            <person name="Otte J."/>
            <person name="Skaloud P."/>
            <person name="Haon M."/>
            <person name="Grisel S."/>
            <person name="Petersen M."/>
            <person name="Berrin J.G."/>
            <person name="Delaux P.M."/>
            <person name="Dal Grande F."/>
            <person name="Keller J."/>
        </authorList>
    </citation>
    <scope>NUCLEOTIDE SEQUENCE [LARGE SCALE GENOMIC DNA]</scope>
    <source>
        <strain evidence="15 16">SAG 2036</strain>
    </source>
</reference>
<feature type="compositionally biased region" description="Basic and acidic residues" evidence="13">
    <location>
        <begin position="520"/>
        <end position="529"/>
    </location>
</feature>